<gene>
    <name evidence="2" type="ORF">HNQ43_000802</name>
</gene>
<dbReference type="Proteomes" id="UP000521313">
    <property type="component" value="Unassembled WGS sequence"/>
</dbReference>
<feature type="transmembrane region" description="Helical" evidence="1">
    <location>
        <begin position="106"/>
        <end position="124"/>
    </location>
</feature>
<name>A0A7W8D2G8_9FIRM</name>
<keyword evidence="1" id="KW-0472">Membrane</keyword>
<protein>
    <submittedName>
        <fullName evidence="2">Uncharacterized protein</fullName>
    </submittedName>
</protein>
<comment type="caution">
    <text evidence="2">The sequence shown here is derived from an EMBL/GenBank/DDBJ whole genome shotgun (WGS) entry which is preliminary data.</text>
</comment>
<evidence type="ECO:0000256" key="1">
    <source>
        <dbReference type="SAM" id="Phobius"/>
    </source>
</evidence>
<sequence>MSIKRWIYLFIFCVFNPLINLLPFCWIDVFYDNLSYIGNTLGHPVYLILWACISAFGFYDLSLRCWQKTLFPFKKRLHQIICISMVLSCTIPYVPQSSVWIQDLHVWLAILSVGAFVLEWLTYFGWKKDLVFWEKVLLTSFAFSFLCLCIPGHITASTEISFSTFVNLILVNVAFSKRHATIEP</sequence>
<feature type="transmembrane region" description="Helical" evidence="1">
    <location>
        <begin position="7"/>
        <end position="31"/>
    </location>
</feature>
<proteinExistence type="predicted"/>
<keyword evidence="1" id="KW-1133">Transmembrane helix</keyword>
<dbReference type="RefSeq" id="WP_183375013.1">
    <property type="nucleotide sequence ID" value="NZ_CALVCN010000001.1"/>
</dbReference>
<keyword evidence="1" id="KW-0812">Transmembrane</keyword>
<accession>A0A7W8D2G8</accession>
<reference evidence="2 3" key="1">
    <citation type="submission" date="2020-08" db="EMBL/GenBank/DDBJ databases">
        <title>Genomic Encyclopedia of Type Strains, Phase IV (KMG-IV): sequencing the most valuable type-strain genomes for metagenomic binning, comparative biology and taxonomic classification.</title>
        <authorList>
            <person name="Goeker M."/>
        </authorList>
    </citation>
    <scope>NUCLEOTIDE SEQUENCE [LARGE SCALE GENOMIC DNA]</scope>
    <source>
        <strain evidence="2 3">DSM 26963</strain>
    </source>
</reference>
<evidence type="ECO:0000313" key="2">
    <source>
        <dbReference type="EMBL" id="MBB5184759.1"/>
    </source>
</evidence>
<organism evidence="2 3">
    <name type="scientific">Faecalicoccus acidiformans</name>
    <dbReference type="NCBI Taxonomy" id="915173"/>
    <lineage>
        <taxon>Bacteria</taxon>
        <taxon>Bacillati</taxon>
        <taxon>Bacillota</taxon>
        <taxon>Erysipelotrichia</taxon>
        <taxon>Erysipelotrichales</taxon>
        <taxon>Erysipelotrichaceae</taxon>
        <taxon>Faecalicoccus</taxon>
    </lineage>
</organism>
<evidence type="ECO:0000313" key="3">
    <source>
        <dbReference type="Proteomes" id="UP000521313"/>
    </source>
</evidence>
<feature type="transmembrane region" description="Helical" evidence="1">
    <location>
        <begin position="77"/>
        <end position="94"/>
    </location>
</feature>
<dbReference type="EMBL" id="JACHHD010000006">
    <property type="protein sequence ID" value="MBB5184759.1"/>
    <property type="molecule type" value="Genomic_DNA"/>
</dbReference>
<feature type="transmembrane region" description="Helical" evidence="1">
    <location>
        <begin position="136"/>
        <end position="154"/>
    </location>
</feature>
<feature type="transmembrane region" description="Helical" evidence="1">
    <location>
        <begin position="43"/>
        <end position="65"/>
    </location>
</feature>
<dbReference type="AlphaFoldDB" id="A0A7W8D2G8"/>